<dbReference type="InterPro" id="IPR029058">
    <property type="entry name" value="AB_hydrolase_fold"/>
</dbReference>
<name>A0ABR8NQZ6_9MICO</name>
<dbReference type="GO" id="GO:0016787">
    <property type="term" value="F:hydrolase activity"/>
    <property type="evidence" value="ECO:0007669"/>
    <property type="project" value="UniProtKB-KW"/>
</dbReference>
<sequence>MAKNAIIFHGTGGNPDVAWYPWLDRRLTARGYRVARPYYPGINVEPIADFLPMVLAAHAFDAETVLVGHSAGAALLLALLEHLDAPVSQAILVAGYATRPNESDEPVLQASYDWDRIRSRVDDICFINSVHDPYGCDAAQGRMMFDHLGGTQIVRDEGHFGDYDQVYDSFELVDRLIA</sequence>
<evidence type="ECO:0000313" key="2">
    <source>
        <dbReference type="Proteomes" id="UP000598426"/>
    </source>
</evidence>
<dbReference type="Proteomes" id="UP000598426">
    <property type="component" value="Unassembled WGS sequence"/>
</dbReference>
<accession>A0ABR8NQZ6</accession>
<evidence type="ECO:0000313" key="1">
    <source>
        <dbReference type="EMBL" id="MBD3943070.1"/>
    </source>
</evidence>
<dbReference type="Gene3D" id="3.40.50.1820">
    <property type="entry name" value="alpha/beta hydrolase"/>
    <property type="match status" value="1"/>
</dbReference>
<protein>
    <submittedName>
        <fullName evidence="1">Alpha/beta hydrolase</fullName>
    </submittedName>
</protein>
<dbReference type="RefSeq" id="WP_191172668.1">
    <property type="nucleotide sequence ID" value="NZ_JACXZS010000010.1"/>
</dbReference>
<keyword evidence="1" id="KW-0378">Hydrolase</keyword>
<proteinExistence type="predicted"/>
<dbReference type="SUPFAM" id="SSF53474">
    <property type="entry name" value="alpha/beta-Hydrolases"/>
    <property type="match status" value="1"/>
</dbReference>
<gene>
    <name evidence="1" type="ORF">IF188_15345</name>
</gene>
<reference evidence="1 2" key="1">
    <citation type="submission" date="2020-09" db="EMBL/GenBank/DDBJ databases">
        <title>Isolation and identification of active actinomycetes.</title>
        <authorList>
            <person name="Li X."/>
        </authorList>
    </citation>
    <scope>NUCLEOTIDE SEQUENCE [LARGE SCALE GENOMIC DNA]</scope>
    <source>
        <strain evidence="1 2">NEAU-LLC</strain>
    </source>
</reference>
<dbReference type="PANTHER" id="PTHR15394">
    <property type="entry name" value="SERINE HYDROLASE RBBP9"/>
    <property type="match status" value="1"/>
</dbReference>
<dbReference type="PANTHER" id="PTHR15394:SF3">
    <property type="entry name" value="SERINE HYDROLASE RBBP9"/>
    <property type="match status" value="1"/>
</dbReference>
<dbReference type="Pfam" id="PF06821">
    <property type="entry name" value="Ser_hydrolase"/>
    <property type="match status" value="1"/>
</dbReference>
<dbReference type="InterPro" id="IPR010662">
    <property type="entry name" value="RBBP9/YdeN"/>
</dbReference>
<dbReference type="EMBL" id="JACXZS010000010">
    <property type="protein sequence ID" value="MBD3943070.1"/>
    <property type="molecule type" value="Genomic_DNA"/>
</dbReference>
<comment type="caution">
    <text evidence="1">The sequence shown here is derived from an EMBL/GenBank/DDBJ whole genome shotgun (WGS) entry which is preliminary data.</text>
</comment>
<keyword evidence="2" id="KW-1185">Reference proteome</keyword>
<organism evidence="1 2">
    <name type="scientific">Microbacterium helvum</name>
    <dbReference type="NCBI Taxonomy" id="2773713"/>
    <lineage>
        <taxon>Bacteria</taxon>
        <taxon>Bacillati</taxon>
        <taxon>Actinomycetota</taxon>
        <taxon>Actinomycetes</taxon>
        <taxon>Micrococcales</taxon>
        <taxon>Microbacteriaceae</taxon>
        <taxon>Microbacterium</taxon>
    </lineage>
</organism>